<dbReference type="SUPFAM" id="SSF51445">
    <property type="entry name" value="(Trans)glycosidases"/>
    <property type="match status" value="1"/>
</dbReference>
<dbReference type="PANTHER" id="PTHR10357">
    <property type="entry name" value="ALPHA-AMYLASE FAMILY MEMBER"/>
    <property type="match status" value="1"/>
</dbReference>
<dbReference type="KEGG" id="abat:CFX1CAM_0148"/>
<dbReference type="InterPro" id="IPR013780">
    <property type="entry name" value="Glyco_hydro_b"/>
</dbReference>
<dbReference type="InterPro" id="IPR032091">
    <property type="entry name" value="Malt_amylase-like_C"/>
</dbReference>
<gene>
    <name evidence="4" type="ORF">CFX1CAM_0148</name>
</gene>
<dbReference type="Pfam" id="PF00128">
    <property type="entry name" value="Alpha-amylase"/>
    <property type="match status" value="1"/>
</dbReference>
<evidence type="ECO:0000256" key="1">
    <source>
        <dbReference type="ARBA" id="ARBA00022801"/>
    </source>
</evidence>
<evidence type="ECO:0000256" key="2">
    <source>
        <dbReference type="ARBA" id="ARBA00023295"/>
    </source>
</evidence>
<dbReference type="SMART" id="SM00642">
    <property type="entry name" value="Aamy"/>
    <property type="match status" value="1"/>
</dbReference>
<name>A0A1Y6K0N3_9CHLR</name>
<dbReference type="OrthoDB" id="9805159at2"/>
<dbReference type="InterPro" id="IPR045857">
    <property type="entry name" value="O16G_dom_2"/>
</dbReference>
<dbReference type="SUPFAM" id="SSF51011">
    <property type="entry name" value="Glycosyl hydrolase domain"/>
    <property type="match status" value="1"/>
</dbReference>
<proteinExistence type="predicted"/>
<dbReference type="InterPro" id="IPR006047">
    <property type="entry name" value="GH13_cat_dom"/>
</dbReference>
<accession>A0A1Y6K0N3</accession>
<dbReference type="Proteomes" id="UP000195514">
    <property type="component" value="Chromosome I"/>
</dbReference>
<keyword evidence="1" id="KW-0378">Hydrolase</keyword>
<feature type="domain" description="Glycosyl hydrolase family 13 catalytic" evidence="3">
    <location>
        <begin position="39"/>
        <end position="365"/>
    </location>
</feature>
<dbReference type="AlphaFoldDB" id="A0A1Y6K0N3"/>
<organism evidence="4 5">
    <name type="scientific">Candidatus Brevifilum fermentans</name>
    <dbReference type="NCBI Taxonomy" id="1986204"/>
    <lineage>
        <taxon>Bacteria</taxon>
        <taxon>Bacillati</taxon>
        <taxon>Chloroflexota</taxon>
        <taxon>Anaerolineae</taxon>
        <taxon>Anaerolineales</taxon>
        <taxon>Anaerolineaceae</taxon>
        <taxon>Candidatus Brevifilum</taxon>
    </lineage>
</organism>
<dbReference type="GO" id="GO:0016798">
    <property type="term" value="F:hydrolase activity, acting on glycosyl bonds"/>
    <property type="evidence" value="ECO:0007669"/>
    <property type="project" value="UniProtKB-KW"/>
</dbReference>
<dbReference type="Gene3D" id="3.20.20.80">
    <property type="entry name" value="Glycosidases"/>
    <property type="match status" value="1"/>
</dbReference>
<evidence type="ECO:0000313" key="5">
    <source>
        <dbReference type="Proteomes" id="UP000195514"/>
    </source>
</evidence>
<dbReference type="CDD" id="cd11353">
    <property type="entry name" value="AmyAc_euk_bac_CMD_like"/>
    <property type="match status" value="1"/>
</dbReference>
<dbReference type="GO" id="GO:0005975">
    <property type="term" value="P:carbohydrate metabolic process"/>
    <property type="evidence" value="ECO:0007669"/>
    <property type="project" value="InterPro"/>
</dbReference>
<dbReference type="RefSeq" id="WP_087861166.1">
    <property type="nucleotide sequence ID" value="NZ_LT859958.1"/>
</dbReference>
<keyword evidence="5" id="KW-1185">Reference proteome</keyword>
<protein>
    <submittedName>
        <fullName evidence="4">Alpha amylase, catalytic domain protein</fullName>
    </submittedName>
</protein>
<dbReference type="Gene3D" id="2.60.40.1180">
    <property type="entry name" value="Golgi alpha-mannosidase II"/>
    <property type="match status" value="1"/>
</dbReference>
<sequence>MNEHAWYQNAIFYHLYPLGLVGAPEKHHIGAAVELRLNQLYPWIGHAQSLGTNALFLGPLFESSTHGYDTRDYYQVDRRLGDNPSFARFSEAVHQRGMRLVLDAVFHHVGREFWAFRDVLEKGENSPYVDWFANIRFGETSPFGDPFSYESWQGHYALVKLNLANPHVRAHLFDAVRLWMDEFNIDGLRLDAADCIDFEFLRALREVVKARREDFWLMGEVVHGNYSEWVNPVTLDSVTNYASYKGLFSSLKDKNYFEIAHTLDNQFGTQGRYKGLYLYNFVDNHDVDRVTSKLLDDRLLYPLYLLLYTMPGIPSIYYGSEWGLQGVKGKHTDAPLRPKLDLDTLNNNPRLPDLPGVLRTLGDIRQGSGAIRHGDFRLVFVDHQQFAFTRRSDDEMVLVILNSDGRDVQLNLHIPGNNGQLIDLLNPGQTFTAVEGNLQVSIPPTWGRILKAAR</sequence>
<dbReference type="EMBL" id="LT859958">
    <property type="protein sequence ID" value="SMX53214.1"/>
    <property type="molecule type" value="Genomic_DNA"/>
</dbReference>
<evidence type="ECO:0000313" key="4">
    <source>
        <dbReference type="EMBL" id="SMX53214.1"/>
    </source>
</evidence>
<reference evidence="5" key="1">
    <citation type="submission" date="2017-05" db="EMBL/GenBank/DDBJ databases">
        <authorList>
            <person name="Kirkegaard R."/>
            <person name="Mcilroy J S."/>
        </authorList>
    </citation>
    <scope>NUCLEOTIDE SEQUENCE [LARGE SCALE GENOMIC DNA]</scope>
</reference>
<dbReference type="Pfam" id="PF16657">
    <property type="entry name" value="Malt_amylase_C"/>
    <property type="match status" value="1"/>
</dbReference>
<dbReference type="PANTHER" id="PTHR10357:SF210">
    <property type="entry name" value="MALTODEXTRIN GLUCOSIDASE"/>
    <property type="match status" value="1"/>
</dbReference>
<dbReference type="Gene3D" id="3.90.400.10">
    <property type="entry name" value="Oligo-1,6-glucosidase, Domain 2"/>
    <property type="match status" value="1"/>
</dbReference>
<keyword evidence="2" id="KW-0326">Glycosidase</keyword>
<evidence type="ECO:0000259" key="3">
    <source>
        <dbReference type="SMART" id="SM00642"/>
    </source>
</evidence>
<dbReference type="InterPro" id="IPR017853">
    <property type="entry name" value="GH"/>
</dbReference>